<dbReference type="Proteomes" id="UP000601789">
    <property type="component" value="Unassembled WGS sequence"/>
</dbReference>
<evidence type="ECO:0000256" key="1">
    <source>
        <dbReference type="SAM" id="MobiDB-lite"/>
    </source>
</evidence>
<proteinExistence type="predicted"/>
<keyword evidence="3" id="KW-1185">Reference proteome</keyword>
<accession>A0ABS0S9E9</accession>
<evidence type="ECO:0000313" key="2">
    <source>
        <dbReference type="EMBL" id="MBI1619925.1"/>
    </source>
</evidence>
<organism evidence="2 3">
    <name type="scientific">Aquamicrobium zhengzhouense</name>
    <dbReference type="NCBI Taxonomy" id="2781738"/>
    <lineage>
        <taxon>Bacteria</taxon>
        <taxon>Pseudomonadati</taxon>
        <taxon>Pseudomonadota</taxon>
        <taxon>Alphaproteobacteria</taxon>
        <taxon>Hyphomicrobiales</taxon>
        <taxon>Phyllobacteriaceae</taxon>
        <taxon>Aquamicrobium</taxon>
    </lineage>
</organism>
<sequence length="87" mass="8772">MPSGIKKPERSAPLAGAGIVAPLTAPDTALSPAFRNVLGSSAPRPHLPASALTGGQEMAKQAKTKKLAGSLKGGLRGTPVRPRSGHK</sequence>
<gene>
    <name evidence="2" type="ORF">IOD40_04510</name>
</gene>
<reference evidence="2 3" key="1">
    <citation type="submission" date="2020-10" db="EMBL/GenBank/DDBJ databases">
        <title>Aquamicrobium zhengzhouensis sp. nov., a exopolysaccharide producing bacterium isolated from farmland soil.</title>
        <authorList>
            <person name="Wang X."/>
        </authorList>
    </citation>
    <scope>NUCLEOTIDE SEQUENCE [LARGE SCALE GENOMIC DNA]</scope>
    <source>
        <strain evidence="3">cd-1</strain>
    </source>
</reference>
<feature type="region of interest" description="Disordered" evidence="1">
    <location>
        <begin position="56"/>
        <end position="87"/>
    </location>
</feature>
<dbReference type="RefSeq" id="WP_198474746.1">
    <property type="nucleotide sequence ID" value="NZ_JADGMQ010000002.1"/>
</dbReference>
<dbReference type="EMBL" id="JADGMQ010000002">
    <property type="protein sequence ID" value="MBI1619925.1"/>
    <property type="molecule type" value="Genomic_DNA"/>
</dbReference>
<protein>
    <submittedName>
        <fullName evidence="2">Uncharacterized protein</fullName>
    </submittedName>
</protein>
<evidence type="ECO:0000313" key="3">
    <source>
        <dbReference type="Proteomes" id="UP000601789"/>
    </source>
</evidence>
<name>A0ABS0S9E9_9HYPH</name>
<comment type="caution">
    <text evidence="2">The sequence shown here is derived from an EMBL/GenBank/DDBJ whole genome shotgun (WGS) entry which is preliminary data.</text>
</comment>